<dbReference type="Gene3D" id="3.10.105.10">
    <property type="entry name" value="Dipeptide-binding Protein, Domain 3"/>
    <property type="match status" value="1"/>
</dbReference>
<dbReference type="GO" id="GO:0042597">
    <property type="term" value="C:periplasmic space"/>
    <property type="evidence" value="ECO:0007669"/>
    <property type="project" value="UniProtKB-ARBA"/>
</dbReference>
<keyword evidence="4" id="KW-0812">Transmembrane</keyword>
<dbReference type="InterPro" id="IPR000914">
    <property type="entry name" value="SBP_5_dom"/>
</dbReference>
<dbReference type="InterPro" id="IPR039424">
    <property type="entry name" value="SBP_5"/>
</dbReference>
<dbReference type="PANTHER" id="PTHR30290:SF9">
    <property type="entry name" value="OLIGOPEPTIDE-BINDING PROTEIN APPA"/>
    <property type="match status" value="1"/>
</dbReference>
<evidence type="ECO:0000256" key="3">
    <source>
        <dbReference type="ARBA" id="ARBA00022729"/>
    </source>
</evidence>
<gene>
    <name evidence="6" type="ORF">A3A10_01670</name>
</gene>
<keyword evidence="4" id="KW-1133">Transmembrane helix</keyword>
<sequence length="605" mass="68809">MKEKVLSFSRRLEAAVKIYIDNIWSFLKRSIKTKENQKIFLRIYCALRAFSFREKIVFLFLIALFAGAGLGILWEIDRSLAIEIPKSGGALKEGVIGNPRFINPLLSLSDADRDLTSLIYSGLMRTDGKGELIPDLAEKYEISEDGLSYSFTLKEGLIWPDKKPLTSDDIVFTINLAKNPILKSNQRASWEGVEIEKTDDKTVKFFLKRPYAPFMENTTLGILPKHIWEEIAPEQMTLTDFNIKPIGSGPYGIKNIIKDSTGIIQSYILEPNKKFALGKPYIENLALKFYPSEKKLISAYEIGEIDSAGGISPQSAIQMKRKNAELKTLFLPRVFGVFFNQSNAPILANKEMRQALELAVDKEKIVNEVLQNFGAVLNYPLPAGTIGSMESQEKNNPIPHGERLADAVSLLKKNKWTFNEEEKIFEKKIKNKQPLKIEFSLATSNSPELVQTAELLKTMWQALGAKVNVKIFEIGDLNQNVIRPRKYDALLFGMILGRDPDPFAFWHSSQRNDPGLNIALYANISADKLLEEARTISDGKKREEKYAEFQKQIGKDVPAVFLYSPKYIYLVPKSLKGFDIDTITIPPERFSEIYKWHMETEKIWR</sequence>
<protein>
    <recommendedName>
        <fullName evidence="5">Solute-binding protein family 5 domain-containing protein</fullName>
    </recommendedName>
</protein>
<reference evidence="6 7" key="1">
    <citation type="journal article" date="2016" name="Nat. Commun.">
        <title>Thousands of microbial genomes shed light on interconnected biogeochemical processes in an aquifer system.</title>
        <authorList>
            <person name="Anantharaman K."/>
            <person name="Brown C.T."/>
            <person name="Hug L.A."/>
            <person name="Sharon I."/>
            <person name="Castelle C.J."/>
            <person name="Probst A.J."/>
            <person name="Thomas B.C."/>
            <person name="Singh A."/>
            <person name="Wilkins M.J."/>
            <person name="Karaoz U."/>
            <person name="Brodie E.L."/>
            <person name="Williams K.H."/>
            <person name="Hubbard S.S."/>
            <person name="Banfield J.F."/>
        </authorList>
    </citation>
    <scope>NUCLEOTIDE SEQUENCE [LARGE SCALE GENOMIC DNA]</scope>
</reference>
<evidence type="ECO:0000256" key="4">
    <source>
        <dbReference type="SAM" id="Phobius"/>
    </source>
</evidence>
<dbReference type="Gene3D" id="3.90.76.10">
    <property type="entry name" value="Dipeptide-binding Protein, Domain 1"/>
    <property type="match status" value="1"/>
</dbReference>
<dbReference type="Proteomes" id="UP000178116">
    <property type="component" value="Unassembled WGS sequence"/>
</dbReference>
<dbReference type="GO" id="GO:0015833">
    <property type="term" value="P:peptide transport"/>
    <property type="evidence" value="ECO:0007669"/>
    <property type="project" value="TreeGrafter"/>
</dbReference>
<evidence type="ECO:0000313" key="6">
    <source>
        <dbReference type="EMBL" id="OHA15888.1"/>
    </source>
</evidence>
<dbReference type="GO" id="GO:1904680">
    <property type="term" value="F:peptide transmembrane transporter activity"/>
    <property type="evidence" value="ECO:0007669"/>
    <property type="project" value="TreeGrafter"/>
</dbReference>
<comment type="similarity">
    <text evidence="1">Belongs to the bacterial solute-binding protein 5 family.</text>
</comment>
<feature type="domain" description="Solute-binding protein family 5" evidence="5">
    <location>
        <begin position="131"/>
        <end position="508"/>
    </location>
</feature>
<keyword evidence="2" id="KW-0813">Transport</keyword>
<proteinExistence type="inferred from homology"/>
<dbReference type="Gene3D" id="3.40.190.10">
    <property type="entry name" value="Periplasmic binding protein-like II"/>
    <property type="match status" value="1"/>
</dbReference>
<evidence type="ECO:0000256" key="1">
    <source>
        <dbReference type="ARBA" id="ARBA00005695"/>
    </source>
</evidence>
<dbReference type="EMBL" id="MHRA01000008">
    <property type="protein sequence ID" value="OHA15888.1"/>
    <property type="molecule type" value="Genomic_DNA"/>
</dbReference>
<dbReference type="PIRSF" id="PIRSF002741">
    <property type="entry name" value="MppA"/>
    <property type="match status" value="1"/>
</dbReference>
<accession>A0A1G2LW67</accession>
<dbReference type="GO" id="GO:0043190">
    <property type="term" value="C:ATP-binding cassette (ABC) transporter complex"/>
    <property type="evidence" value="ECO:0007669"/>
    <property type="project" value="InterPro"/>
</dbReference>
<keyword evidence="4" id="KW-0472">Membrane</keyword>
<comment type="caution">
    <text evidence="6">The sequence shown here is derived from an EMBL/GenBank/DDBJ whole genome shotgun (WGS) entry which is preliminary data.</text>
</comment>
<dbReference type="CDD" id="cd08513">
    <property type="entry name" value="PBP2_thermophilic_Hb8_like"/>
    <property type="match status" value="1"/>
</dbReference>
<evidence type="ECO:0000256" key="2">
    <source>
        <dbReference type="ARBA" id="ARBA00022448"/>
    </source>
</evidence>
<evidence type="ECO:0000259" key="5">
    <source>
        <dbReference type="Pfam" id="PF00496"/>
    </source>
</evidence>
<organism evidence="6 7">
    <name type="scientific">Candidatus Tagabacteria bacterium RIFCSPLOWO2_01_FULL_42_9</name>
    <dbReference type="NCBI Taxonomy" id="1802296"/>
    <lineage>
        <taxon>Bacteria</taxon>
        <taxon>Candidatus Tagaibacteriota</taxon>
    </lineage>
</organism>
<dbReference type="PANTHER" id="PTHR30290">
    <property type="entry name" value="PERIPLASMIC BINDING COMPONENT OF ABC TRANSPORTER"/>
    <property type="match status" value="1"/>
</dbReference>
<evidence type="ECO:0000313" key="7">
    <source>
        <dbReference type="Proteomes" id="UP000178116"/>
    </source>
</evidence>
<dbReference type="SUPFAM" id="SSF53850">
    <property type="entry name" value="Periplasmic binding protein-like II"/>
    <property type="match status" value="1"/>
</dbReference>
<keyword evidence="3" id="KW-0732">Signal</keyword>
<dbReference type="InterPro" id="IPR030678">
    <property type="entry name" value="Peptide/Ni-bd"/>
</dbReference>
<dbReference type="AlphaFoldDB" id="A0A1G2LW67"/>
<name>A0A1G2LW67_9BACT</name>
<dbReference type="Pfam" id="PF00496">
    <property type="entry name" value="SBP_bac_5"/>
    <property type="match status" value="1"/>
</dbReference>
<feature type="transmembrane region" description="Helical" evidence="4">
    <location>
        <begin position="56"/>
        <end position="74"/>
    </location>
</feature>